<dbReference type="Proteomes" id="UP000000467">
    <property type="component" value="Chromosome"/>
</dbReference>
<sequence length="74" mass="8754">MWEEKLFQDDTYALLLIETQDGERFCEPIAVGDGGIIEVVKRFSEKYPGCRARLFSRDHDRRYFGDYISPEKVF</sequence>
<dbReference type="HOGENOM" id="CLU_2686611_0_0_9"/>
<dbReference type="OrthoDB" id="1730163at2"/>
<gene>
    <name evidence="1" type="ordered locus">Tph_c14730</name>
</gene>
<accession>K4LHZ4</accession>
<protein>
    <submittedName>
        <fullName evidence="1">Uncharacterized protein</fullName>
    </submittedName>
</protein>
<dbReference type="KEGG" id="tpz:Tph_c14730"/>
<reference evidence="1 2" key="1">
    <citation type="journal article" date="2012" name="BMC Genomics">
        <title>Genome-guided analysis of physiological and morphological traits of the fermentative acetate oxidizer Thermacetogenium phaeum.</title>
        <authorList>
            <person name="Oehler D."/>
            <person name="Poehlein A."/>
            <person name="Leimbach A."/>
            <person name="Muller N."/>
            <person name="Daniel R."/>
            <person name="Gottschalk G."/>
            <person name="Schink B."/>
        </authorList>
    </citation>
    <scope>NUCLEOTIDE SEQUENCE [LARGE SCALE GENOMIC DNA]</scope>
    <source>
        <strain evidence="2">ATCC BAA-254 / DSM 26808 / PB</strain>
    </source>
</reference>
<dbReference type="AlphaFoldDB" id="K4LHZ4"/>
<proteinExistence type="predicted"/>
<evidence type="ECO:0000313" key="2">
    <source>
        <dbReference type="Proteomes" id="UP000000467"/>
    </source>
</evidence>
<dbReference type="RefSeq" id="WP_015050562.1">
    <property type="nucleotide sequence ID" value="NC_018870.1"/>
</dbReference>
<dbReference type="EMBL" id="CP003732">
    <property type="protein sequence ID" value="AFV11682.1"/>
    <property type="molecule type" value="Genomic_DNA"/>
</dbReference>
<keyword evidence="2" id="KW-1185">Reference proteome</keyword>
<name>K4LHZ4_THEPS</name>
<evidence type="ECO:0000313" key="1">
    <source>
        <dbReference type="EMBL" id="AFV11682.1"/>
    </source>
</evidence>
<organism evidence="1 2">
    <name type="scientific">Thermacetogenium phaeum (strain ATCC BAA-254 / DSM 26808 / PB)</name>
    <dbReference type="NCBI Taxonomy" id="1089553"/>
    <lineage>
        <taxon>Bacteria</taxon>
        <taxon>Bacillati</taxon>
        <taxon>Bacillota</taxon>
        <taxon>Clostridia</taxon>
        <taxon>Thermoanaerobacterales</taxon>
        <taxon>Thermoanaerobacteraceae</taxon>
        <taxon>Thermacetogenium</taxon>
    </lineage>
</organism>